<name>A0A6C1E8I2_SACPS</name>
<dbReference type="Gene3D" id="1.20.58.670">
    <property type="entry name" value="Dsl1p vesicle tethering complex, Tip20p subunit, domain D"/>
    <property type="match status" value="1"/>
</dbReference>
<reference evidence="8 9" key="1">
    <citation type="journal article" date="2019" name="BMC Genomics">
        <title>Chromosome level assembly and comparative genome analysis confirm lager-brewing yeasts originated from a single hybridization.</title>
        <authorList>
            <person name="Salazar A.N."/>
            <person name="Gorter de Vries A.R."/>
            <person name="van den Broek M."/>
            <person name="Brouwers N."/>
            <person name="de la Torre Cortes P."/>
            <person name="Kuijpers N.G.A."/>
            <person name="Daran J.G."/>
            <person name="Abeel T."/>
        </authorList>
    </citation>
    <scope>NUCLEOTIDE SEQUENCE [LARGE SCALE GENOMIC DNA]</scope>
    <source>
        <strain evidence="8 9">CBS 1483</strain>
    </source>
</reference>
<feature type="domain" description="Exocyst complex subunit EXOC6/Sec15 C-terminal" evidence="6">
    <location>
        <begin position="477"/>
        <end position="863"/>
    </location>
</feature>
<evidence type="ECO:0000256" key="1">
    <source>
        <dbReference type="ARBA" id="ARBA00007944"/>
    </source>
</evidence>
<dbReference type="Gene3D" id="1.10.357.30">
    <property type="entry name" value="Exocyst complex subunit Sec15 C-terminal domain, N-terminal subdomain"/>
    <property type="match status" value="1"/>
</dbReference>
<dbReference type="InterPro" id="IPR046361">
    <property type="entry name" value="EXOC6/Sec15_C"/>
</dbReference>
<protein>
    <recommendedName>
        <fullName evidence="5">Exocyst complex component SEC15</fullName>
    </recommendedName>
</protein>
<dbReference type="AlphaFoldDB" id="A0A6C1E8I2"/>
<comment type="similarity">
    <text evidence="1 5">Belongs to the SEC15 family.</text>
</comment>
<organism evidence="8 9">
    <name type="scientific">Saccharomyces pastorianus</name>
    <name type="common">Lager yeast</name>
    <name type="synonym">Saccharomyces cerevisiae x Saccharomyces eubayanus</name>
    <dbReference type="NCBI Taxonomy" id="27292"/>
    <lineage>
        <taxon>Eukaryota</taxon>
        <taxon>Fungi</taxon>
        <taxon>Dikarya</taxon>
        <taxon>Ascomycota</taxon>
        <taxon>Saccharomycotina</taxon>
        <taxon>Saccharomycetes</taxon>
        <taxon>Saccharomycetales</taxon>
        <taxon>Saccharomycetaceae</taxon>
        <taxon>Saccharomyces</taxon>
    </lineage>
</organism>
<dbReference type="PIRSF" id="PIRSF025007">
    <property type="entry name" value="Sec15"/>
    <property type="match status" value="1"/>
</dbReference>
<dbReference type="GO" id="GO:0006893">
    <property type="term" value="P:Golgi to plasma membrane transport"/>
    <property type="evidence" value="ECO:0007669"/>
    <property type="project" value="TreeGrafter"/>
</dbReference>
<evidence type="ECO:0000313" key="8">
    <source>
        <dbReference type="EMBL" id="QID84874.1"/>
    </source>
</evidence>
<evidence type="ECO:0000256" key="3">
    <source>
        <dbReference type="ARBA" id="ARBA00022483"/>
    </source>
</evidence>
<gene>
    <name evidence="8" type="primary">SEC15</name>
    <name evidence="8" type="ORF">GRS66_007408</name>
</gene>
<keyword evidence="2 5" id="KW-0813">Transport</keyword>
<dbReference type="FunFam" id="1.10.357.30:FF:000005">
    <property type="entry name" value="Exocyst complex component SEC15"/>
    <property type="match status" value="1"/>
</dbReference>
<keyword evidence="3 5" id="KW-0268">Exocytosis</keyword>
<dbReference type="InterPro" id="IPR007225">
    <property type="entry name" value="EXOC6/Sec15"/>
</dbReference>
<keyword evidence="4" id="KW-0175">Coiled coil</keyword>
<evidence type="ECO:0000313" key="9">
    <source>
        <dbReference type="Proteomes" id="UP000501346"/>
    </source>
</evidence>
<dbReference type="Pfam" id="PF20651">
    <property type="entry name" value="EXOC6_Sec15_N"/>
    <property type="match status" value="1"/>
</dbReference>
<dbReference type="InterPro" id="IPR048359">
    <property type="entry name" value="EXOC6_Sec15_N"/>
</dbReference>
<dbReference type="GO" id="GO:0090522">
    <property type="term" value="P:vesicle tethering involved in exocytosis"/>
    <property type="evidence" value="ECO:0007669"/>
    <property type="project" value="UniProtKB-UniRule"/>
</dbReference>
<feature type="domain" description="Exocyst complex component EXOC6/Sec15 N-terminal" evidence="7">
    <location>
        <begin position="83"/>
        <end position="257"/>
    </location>
</feature>
<dbReference type="GO" id="GO:0016020">
    <property type="term" value="C:membrane"/>
    <property type="evidence" value="ECO:0007669"/>
    <property type="project" value="TreeGrafter"/>
</dbReference>
<dbReference type="EMBL" id="CP049004">
    <property type="protein sequence ID" value="QID84874.1"/>
    <property type="molecule type" value="Genomic_DNA"/>
</dbReference>
<accession>A0A6C1E8I2</accession>
<keyword evidence="9" id="KW-1185">Reference proteome</keyword>
<evidence type="ECO:0000256" key="4">
    <source>
        <dbReference type="ARBA" id="ARBA00023054"/>
    </source>
</evidence>
<dbReference type="OrthoDB" id="10267033at2759"/>
<dbReference type="InterPro" id="IPR042045">
    <property type="entry name" value="EXOC6/Sec15_C_dom1"/>
</dbReference>
<comment type="function">
    <text evidence="5">Component of the exocyst complex involved in the docking of exocytic vesicles with fusion sites on the plasma membrane.</text>
</comment>
<dbReference type="GO" id="GO:0006886">
    <property type="term" value="P:intracellular protein transport"/>
    <property type="evidence" value="ECO:0007669"/>
    <property type="project" value="InterPro"/>
</dbReference>
<sequence>MDQEGQPLLSKDFQQVLLATASGNNSSWTERAVLNNESTDAVKHEPALGQNDVFDLDPLSFDKWVPFLRRALDKNQLDPVIDELENSIEDNFQGLELQLLQDSQMNDKLETSIDEIANIQGMVQDTLSSEISKFQIRLSESANELIVKKQMYVNNKKISLKISEATILITKVVRILELSSKCQELITERKFFKVLQNLDSLEKLYLQEFKNYNFQFLIEIYNSIPFLQKVTKDECINLIRNSLNLNLGKNLIKVGQEFVAIYENELLPQWLETRSKMKLTNFKFNSPIEISMRDESFLAKLNLGEFFQLDDFHDSIMIFQNLNELSVLSGEFNKEYELRKTKLMYPLIWKKNKTAAYQMDSLLRGTGTTPGSTAHDVSTDDPFTQSLNLHFLQDYFLKILGFLLYDINLNKATEFILVDNNYNSTNEFWDGLMDRLSPYLSYFIDEKLKTEEDMIKLKDFLCIYVAILENFKLNIEPLYKILVSIFEKFCSVSLRAFDDEFQILLNDDDFMPLSINDKTLYEKVLKICWMKEGEHLSLPDPTNGEPFAVTLPFSPLYPMTCTLAKKTYSKITAFLSIFYRHELHTLNNILVKTMDDIFNDIVNKKIRSKLESTSREEIAQILVNLDYFIIAAKEFSNFMTRENILQNPDMEIRLSSIKYLAESRKLAETKLIELIDSKISDILETIEIDWQITEVRQDPDISIIDLAQFLEMMFASTLQNLPYSVQTLLIFREFDSLTRQFMDLLLHDTPSTITHESIMNFEVDVNYLESIIPRIFPSTPGTIDSNGYQSPMTPSTPTFPNANGVDAPTLFENNIKSLEATFMELRQCIELLKTQGKDYNEPEIRLRKYSRIRQEDAALLLSKIQHFVSSVEGANGDDTSVMDSSSIFNSESASVIDSNTSRIAKFFNRR</sequence>
<dbReference type="PANTHER" id="PTHR12702:SF0">
    <property type="entry name" value="EXOCYST COMPLEX COMPONENT 6"/>
    <property type="match status" value="1"/>
</dbReference>
<dbReference type="Pfam" id="PF04091">
    <property type="entry name" value="Sec15_C"/>
    <property type="match status" value="1"/>
</dbReference>
<dbReference type="GO" id="GO:0000145">
    <property type="term" value="C:exocyst"/>
    <property type="evidence" value="ECO:0007669"/>
    <property type="project" value="UniProtKB-UniRule"/>
</dbReference>
<dbReference type="PANTHER" id="PTHR12702">
    <property type="entry name" value="SEC15"/>
    <property type="match status" value="1"/>
</dbReference>
<evidence type="ECO:0000259" key="6">
    <source>
        <dbReference type="Pfam" id="PF04091"/>
    </source>
</evidence>
<proteinExistence type="inferred from homology"/>
<evidence type="ECO:0000259" key="7">
    <source>
        <dbReference type="Pfam" id="PF20651"/>
    </source>
</evidence>
<evidence type="ECO:0000256" key="5">
    <source>
        <dbReference type="PIRNR" id="PIRNR025007"/>
    </source>
</evidence>
<dbReference type="Proteomes" id="UP000501346">
    <property type="component" value="Chromosome SeVII-ScVII"/>
</dbReference>
<dbReference type="InterPro" id="IPR042044">
    <property type="entry name" value="EXOC6PINT-1/Sec15/Tip20_C_dom2"/>
</dbReference>
<evidence type="ECO:0000256" key="2">
    <source>
        <dbReference type="ARBA" id="ARBA00022448"/>
    </source>
</evidence>